<dbReference type="InterPro" id="IPR054261">
    <property type="entry name" value="DUF6992"/>
</dbReference>
<proteinExistence type="predicted"/>
<evidence type="ECO:0000256" key="1">
    <source>
        <dbReference type="SAM" id="Phobius"/>
    </source>
</evidence>
<feature type="signal peptide" evidence="2">
    <location>
        <begin position="1"/>
        <end position="18"/>
    </location>
</feature>
<comment type="caution">
    <text evidence="3">The sequence shown here is derived from an EMBL/GenBank/DDBJ whole genome shotgun (WGS) entry which is preliminary data.</text>
</comment>
<keyword evidence="1" id="KW-0472">Membrane</keyword>
<keyword evidence="2" id="KW-0732">Signal</keyword>
<dbReference type="EMBL" id="BAAAFH010000003">
    <property type="protein sequence ID" value="GAA0873718.1"/>
    <property type="molecule type" value="Genomic_DNA"/>
</dbReference>
<dbReference type="Pfam" id="PF22503">
    <property type="entry name" value="DUF6992"/>
    <property type="match status" value="1"/>
</dbReference>
<accession>A0ABN1MKG0</accession>
<dbReference type="Proteomes" id="UP001501126">
    <property type="component" value="Unassembled WGS sequence"/>
</dbReference>
<protein>
    <recommendedName>
        <fullName evidence="5">DUF5683 domain-containing protein</fullName>
    </recommendedName>
</protein>
<evidence type="ECO:0000256" key="2">
    <source>
        <dbReference type="SAM" id="SignalP"/>
    </source>
</evidence>
<feature type="chain" id="PRO_5045984409" description="DUF5683 domain-containing protein" evidence="2">
    <location>
        <begin position="19"/>
        <end position="196"/>
    </location>
</feature>
<keyword evidence="1" id="KW-0812">Transmembrane</keyword>
<keyword evidence="1" id="KW-1133">Transmembrane helix</keyword>
<feature type="transmembrane region" description="Helical" evidence="1">
    <location>
        <begin position="72"/>
        <end position="90"/>
    </location>
</feature>
<reference evidence="3 4" key="1">
    <citation type="journal article" date="2019" name="Int. J. Syst. Evol. Microbiol.">
        <title>The Global Catalogue of Microorganisms (GCM) 10K type strain sequencing project: providing services to taxonomists for standard genome sequencing and annotation.</title>
        <authorList>
            <consortium name="The Broad Institute Genomics Platform"/>
            <consortium name="The Broad Institute Genome Sequencing Center for Infectious Disease"/>
            <person name="Wu L."/>
            <person name="Ma J."/>
        </authorList>
    </citation>
    <scope>NUCLEOTIDE SEQUENCE [LARGE SCALE GENOMIC DNA]</scope>
    <source>
        <strain evidence="3 4">JCM 16083</strain>
    </source>
</reference>
<dbReference type="RefSeq" id="WP_343784027.1">
    <property type="nucleotide sequence ID" value="NZ_BAAAFH010000003.1"/>
</dbReference>
<gene>
    <name evidence="3" type="ORF">GCM10009118_01260</name>
</gene>
<feature type="transmembrane region" description="Helical" evidence="1">
    <location>
        <begin position="110"/>
        <end position="130"/>
    </location>
</feature>
<sequence>MIRLYLTFVLLVSCFSFGQTTSLLEEINQRQVQQTRNGMISLNAWAGANLLSGGIGFYTTSGDTRYFHQMNAFWNVVNLGIAIPGIIGTYKKSSELTFESVYKRQKQLETIYLFNAGLDVGYMATGWALFNFGNTKTGELRHRFRGYGQSLVLQGGYLLIYDLVMFALFKKSGKKLDTVWKNVTITPTGMGMIISF</sequence>
<feature type="transmembrane region" description="Helical" evidence="1">
    <location>
        <begin position="42"/>
        <end position="60"/>
    </location>
</feature>
<organism evidence="3 4">
    <name type="scientific">Wandonia haliotis</name>
    <dbReference type="NCBI Taxonomy" id="574963"/>
    <lineage>
        <taxon>Bacteria</taxon>
        <taxon>Pseudomonadati</taxon>
        <taxon>Bacteroidota</taxon>
        <taxon>Flavobacteriia</taxon>
        <taxon>Flavobacteriales</taxon>
        <taxon>Crocinitomicaceae</taxon>
        <taxon>Wandonia</taxon>
    </lineage>
</organism>
<keyword evidence="4" id="KW-1185">Reference proteome</keyword>
<name>A0ABN1MKG0_9FLAO</name>
<feature type="transmembrane region" description="Helical" evidence="1">
    <location>
        <begin position="151"/>
        <end position="169"/>
    </location>
</feature>
<evidence type="ECO:0008006" key="5">
    <source>
        <dbReference type="Google" id="ProtNLM"/>
    </source>
</evidence>
<evidence type="ECO:0000313" key="3">
    <source>
        <dbReference type="EMBL" id="GAA0873718.1"/>
    </source>
</evidence>
<evidence type="ECO:0000313" key="4">
    <source>
        <dbReference type="Proteomes" id="UP001501126"/>
    </source>
</evidence>